<accession>A0A376G6S7</accession>
<organism evidence="1 2">
    <name type="scientific">Empedobacter falsenii</name>
    <dbReference type="NCBI Taxonomy" id="343874"/>
    <lineage>
        <taxon>Bacteria</taxon>
        <taxon>Pseudomonadati</taxon>
        <taxon>Bacteroidota</taxon>
        <taxon>Flavobacteriia</taxon>
        <taxon>Flavobacteriales</taxon>
        <taxon>Weeksellaceae</taxon>
        <taxon>Empedobacter</taxon>
    </lineage>
</organism>
<evidence type="ECO:0008006" key="3">
    <source>
        <dbReference type="Google" id="ProtNLM"/>
    </source>
</evidence>
<name>A0A376G6S7_9FLAO</name>
<sequence>MYHNYYRMRKQYHFRKIDNKLYAWDVVNLIFLTKELEIENIDLTKINEFEETYWYNEEGDSPTCRSITQHIKLVNDSDLNYPIIICPDGKLMDGMHRVVKANLLELKTIKAYRLSTLPKPDYIDIDPDDLPYDEN</sequence>
<dbReference type="STRING" id="343874.GCA_000805695_02848"/>
<protein>
    <recommendedName>
        <fullName evidence="3">ParB/Sulfiredoxin domain-containing protein</fullName>
    </recommendedName>
</protein>
<dbReference type="AlphaFoldDB" id="A0A376G6S7"/>
<reference evidence="1 2" key="1">
    <citation type="submission" date="2018-06" db="EMBL/GenBank/DDBJ databases">
        <authorList>
            <consortium name="Pathogen Informatics"/>
            <person name="Doyle S."/>
        </authorList>
    </citation>
    <scope>NUCLEOTIDE SEQUENCE [LARGE SCALE GENOMIC DNA]</scope>
    <source>
        <strain evidence="1 2">NCTC13456</strain>
    </source>
</reference>
<dbReference type="Gene3D" id="3.90.1530.10">
    <property type="entry name" value="Conserved hypothetical protein from pyrococcus furiosus pfu- 392566-001, ParB domain"/>
    <property type="match status" value="1"/>
</dbReference>
<evidence type="ECO:0000313" key="1">
    <source>
        <dbReference type="EMBL" id="STD55182.1"/>
    </source>
</evidence>
<dbReference type="EMBL" id="UFXS01000001">
    <property type="protein sequence ID" value="STD55182.1"/>
    <property type="molecule type" value="Genomic_DNA"/>
</dbReference>
<evidence type="ECO:0000313" key="2">
    <source>
        <dbReference type="Proteomes" id="UP000254737"/>
    </source>
</evidence>
<dbReference type="Proteomes" id="UP000254737">
    <property type="component" value="Unassembled WGS sequence"/>
</dbReference>
<gene>
    <name evidence="1" type="ORF">NCTC13456_01402</name>
</gene>
<proteinExistence type="predicted"/>